<name>A0ABQ4TLF3_9HYPH</name>
<reference evidence="1" key="2">
    <citation type="submission" date="2021-08" db="EMBL/GenBank/DDBJ databases">
        <authorList>
            <person name="Tani A."/>
            <person name="Ola A."/>
            <person name="Ogura Y."/>
            <person name="Katsura K."/>
            <person name="Hayashi T."/>
        </authorList>
    </citation>
    <scope>NUCLEOTIDE SEQUENCE</scope>
    <source>
        <strain evidence="1">DSM 23674</strain>
    </source>
</reference>
<reference evidence="1" key="1">
    <citation type="journal article" date="2021" name="Front. Microbiol.">
        <title>Comprehensive Comparative Genomics and Phenotyping of Methylobacterium Species.</title>
        <authorList>
            <person name="Alessa O."/>
            <person name="Ogura Y."/>
            <person name="Fujitani Y."/>
            <person name="Takami H."/>
            <person name="Hayashi T."/>
            <person name="Sahin N."/>
            <person name="Tani A."/>
        </authorList>
    </citation>
    <scope>NUCLEOTIDE SEQUENCE</scope>
    <source>
        <strain evidence="1">DSM 23674</strain>
    </source>
</reference>
<protein>
    <submittedName>
        <fullName evidence="1">Uncharacterized protein</fullName>
    </submittedName>
</protein>
<keyword evidence="2" id="KW-1185">Reference proteome</keyword>
<dbReference type="Proteomes" id="UP001055101">
    <property type="component" value="Unassembled WGS sequence"/>
</dbReference>
<evidence type="ECO:0000313" key="1">
    <source>
        <dbReference type="EMBL" id="GJE54530.1"/>
    </source>
</evidence>
<sequence length="93" mass="10885">MSNKSFSDWIHELDVEVIQGEYGYEEGEFTVYPDHWKPLFREDLTPQQAFRRALDAFGEARRQEDADRKANWERIQAEDAAAIKLAREASHAE</sequence>
<gene>
    <name evidence="1" type="ORF">EKPJFOCH_1008</name>
</gene>
<dbReference type="RefSeq" id="WP_238230872.1">
    <property type="nucleotide sequence ID" value="NZ_BPRA01000004.1"/>
</dbReference>
<evidence type="ECO:0000313" key="2">
    <source>
        <dbReference type="Proteomes" id="UP001055101"/>
    </source>
</evidence>
<dbReference type="EMBL" id="BPRA01000004">
    <property type="protein sequence ID" value="GJE54530.1"/>
    <property type="molecule type" value="Genomic_DNA"/>
</dbReference>
<proteinExistence type="predicted"/>
<organism evidence="1 2">
    <name type="scientific">Methylobacterium thuringiense</name>
    <dbReference type="NCBI Taxonomy" id="1003091"/>
    <lineage>
        <taxon>Bacteria</taxon>
        <taxon>Pseudomonadati</taxon>
        <taxon>Pseudomonadota</taxon>
        <taxon>Alphaproteobacteria</taxon>
        <taxon>Hyphomicrobiales</taxon>
        <taxon>Methylobacteriaceae</taxon>
        <taxon>Methylobacterium</taxon>
    </lineage>
</organism>
<comment type="caution">
    <text evidence="1">The sequence shown here is derived from an EMBL/GenBank/DDBJ whole genome shotgun (WGS) entry which is preliminary data.</text>
</comment>
<accession>A0ABQ4TLF3</accession>